<comment type="caution">
    <text evidence="1">The sequence shown here is derived from an EMBL/GenBank/DDBJ whole genome shotgun (WGS) entry which is preliminary data.</text>
</comment>
<name>A0A934IDI6_9RHOB</name>
<evidence type="ECO:0000313" key="2">
    <source>
        <dbReference type="Proteomes" id="UP000642488"/>
    </source>
</evidence>
<dbReference type="Proteomes" id="UP000642488">
    <property type="component" value="Unassembled WGS sequence"/>
</dbReference>
<protein>
    <submittedName>
        <fullName evidence="1">Uncharacterized protein</fullName>
    </submittedName>
</protein>
<reference evidence="1" key="1">
    <citation type="submission" date="2020-12" db="EMBL/GenBank/DDBJ databases">
        <title>Bacterial taxonomy.</title>
        <authorList>
            <person name="Pan X."/>
        </authorList>
    </citation>
    <scope>NUCLEOTIDE SEQUENCE</scope>
    <source>
        <strain evidence="1">KCTC 52957</strain>
    </source>
</reference>
<dbReference type="EMBL" id="JAEKPD010000013">
    <property type="protein sequence ID" value="MBJ3763656.1"/>
    <property type="molecule type" value="Genomic_DNA"/>
</dbReference>
<proteinExistence type="predicted"/>
<dbReference type="AlphaFoldDB" id="A0A934IDI6"/>
<sequence>MLTLSGCGSADYLNHWDTVSFRGGNAHMANTGIQTIEAFPRATYNTPIDADG</sequence>
<accession>A0A934IDI6</accession>
<dbReference type="RefSeq" id="WP_198916831.1">
    <property type="nucleotide sequence ID" value="NZ_JAEKPD010000013.1"/>
</dbReference>
<gene>
    <name evidence="1" type="ORF">ILP92_12940</name>
</gene>
<evidence type="ECO:0000313" key="1">
    <source>
        <dbReference type="EMBL" id="MBJ3763656.1"/>
    </source>
</evidence>
<organism evidence="1 2">
    <name type="scientific">Palleronia pontilimi</name>
    <dbReference type="NCBI Taxonomy" id="1964209"/>
    <lineage>
        <taxon>Bacteria</taxon>
        <taxon>Pseudomonadati</taxon>
        <taxon>Pseudomonadota</taxon>
        <taxon>Alphaproteobacteria</taxon>
        <taxon>Rhodobacterales</taxon>
        <taxon>Roseobacteraceae</taxon>
        <taxon>Palleronia</taxon>
    </lineage>
</organism>
<keyword evidence="2" id="KW-1185">Reference proteome</keyword>